<organism evidence="11 12">
    <name type="scientific">Labrys wisconsinensis</name>
    <dbReference type="NCBI Taxonomy" id="425677"/>
    <lineage>
        <taxon>Bacteria</taxon>
        <taxon>Pseudomonadati</taxon>
        <taxon>Pseudomonadota</taxon>
        <taxon>Alphaproteobacteria</taxon>
        <taxon>Hyphomicrobiales</taxon>
        <taxon>Xanthobacteraceae</taxon>
        <taxon>Labrys</taxon>
    </lineage>
</organism>
<evidence type="ECO:0000256" key="5">
    <source>
        <dbReference type="ARBA" id="ARBA00022723"/>
    </source>
</evidence>
<dbReference type="InterPro" id="IPR050241">
    <property type="entry name" value="NAD-cap_RNA_hydrolase_NudC"/>
</dbReference>
<dbReference type="CDD" id="cd03429">
    <property type="entry name" value="NUDIX_NADH_pyrophosphatase_Nudt13"/>
    <property type="match status" value="1"/>
</dbReference>
<dbReference type="InterPro" id="IPR000086">
    <property type="entry name" value="NUDIX_hydrolase_dom"/>
</dbReference>
<keyword evidence="12" id="KW-1185">Reference proteome</keyword>
<evidence type="ECO:0000313" key="12">
    <source>
        <dbReference type="Proteomes" id="UP001242480"/>
    </source>
</evidence>
<dbReference type="Proteomes" id="UP001242480">
    <property type="component" value="Unassembled WGS sequence"/>
</dbReference>
<dbReference type="PANTHER" id="PTHR42904">
    <property type="entry name" value="NUDIX HYDROLASE, NUDC SUBFAMILY"/>
    <property type="match status" value="1"/>
</dbReference>
<dbReference type="InterPro" id="IPR049734">
    <property type="entry name" value="NudC-like_C"/>
</dbReference>
<sequence>MHATPPFDRSAAVGFSLNPLDRMSEKRDDEAFVAARRADPATRFFVLAGDQPVLKVNGEARDPLFSQVEAAGLGETVREVFLGVDPAGAALFAVTIDRALAEPLGARTELEVVDVRSIAMRGLLSAATLGELGGAKAMLDWHARHRFCANCGQPSRVAAAGWRRECDSCHAQHFPRVDPVVIMLAIDGERCLLGRQARFAPGMYSALAGFLEPGETVEDAVRREIREEAGVPCSRVAYFASQPWPFPSSLMIGCFAEAESAELVVDHNELEDARWFSRDELAAMFARTHPNSLGVPQPFAIAHHLLKAFVEEGGAVLERG</sequence>
<evidence type="ECO:0000256" key="1">
    <source>
        <dbReference type="ARBA" id="ARBA00001946"/>
    </source>
</evidence>
<evidence type="ECO:0000256" key="8">
    <source>
        <dbReference type="ARBA" id="ARBA00023027"/>
    </source>
</evidence>
<evidence type="ECO:0000256" key="7">
    <source>
        <dbReference type="ARBA" id="ARBA00022842"/>
    </source>
</evidence>
<dbReference type="InterPro" id="IPR015376">
    <property type="entry name" value="Znr_NADH_PPase"/>
</dbReference>
<evidence type="ECO:0000256" key="9">
    <source>
        <dbReference type="ARBA" id="ARBA00023679"/>
    </source>
</evidence>
<evidence type="ECO:0000256" key="2">
    <source>
        <dbReference type="ARBA" id="ARBA00001947"/>
    </source>
</evidence>
<evidence type="ECO:0000259" key="10">
    <source>
        <dbReference type="PROSITE" id="PS51462"/>
    </source>
</evidence>
<dbReference type="InterPro" id="IPR020084">
    <property type="entry name" value="NUDIX_hydrolase_CS"/>
</dbReference>
<dbReference type="Pfam" id="PF09297">
    <property type="entry name" value="Zn_ribbon_NUD"/>
    <property type="match status" value="1"/>
</dbReference>
<comment type="cofactor">
    <cofactor evidence="2">
        <name>Zn(2+)</name>
        <dbReference type="ChEBI" id="CHEBI:29105"/>
    </cofactor>
</comment>
<dbReference type="InterPro" id="IPR015797">
    <property type="entry name" value="NUDIX_hydrolase-like_dom_sf"/>
</dbReference>
<dbReference type="PROSITE" id="PS00893">
    <property type="entry name" value="NUDIX_BOX"/>
    <property type="match status" value="1"/>
</dbReference>
<keyword evidence="7" id="KW-0460">Magnesium</keyword>
<feature type="domain" description="Nudix hydrolase" evidence="10">
    <location>
        <begin position="175"/>
        <end position="301"/>
    </location>
</feature>
<evidence type="ECO:0000256" key="6">
    <source>
        <dbReference type="ARBA" id="ARBA00022801"/>
    </source>
</evidence>
<dbReference type="Gene3D" id="3.90.79.20">
    <property type="match status" value="1"/>
</dbReference>
<proteinExistence type="inferred from homology"/>
<dbReference type="PANTHER" id="PTHR42904:SF6">
    <property type="entry name" value="NAD-CAPPED RNA HYDROLASE NUDT12"/>
    <property type="match status" value="1"/>
</dbReference>
<dbReference type="SUPFAM" id="SSF55811">
    <property type="entry name" value="Nudix"/>
    <property type="match status" value="1"/>
</dbReference>
<comment type="catalytic activity">
    <reaction evidence="9">
        <text>a 5'-end NAD(+)-phospho-ribonucleoside in mRNA + H2O = a 5'-end phospho-adenosine-phospho-ribonucleoside in mRNA + beta-nicotinamide D-ribonucleotide + 2 H(+)</text>
        <dbReference type="Rhea" id="RHEA:60876"/>
        <dbReference type="Rhea" id="RHEA-COMP:15698"/>
        <dbReference type="Rhea" id="RHEA-COMP:15719"/>
        <dbReference type="ChEBI" id="CHEBI:14649"/>
        <dbReference type="ChEBI" id="CHEBI:15377"/>
        <dbReference type="ChEBI" id="CHEBI:15378"/>
        <dbReference type="ChEBI" id="CHEBI:144029"/>
        <dbReference type="ChEBI" id="CHEBI:144051"/>
    </reaction>
    <physiologicalReaction direction="left-to-right" evidence="9">
        <dbReference type="Rhea" id="RHEA:60877"/>
    </physiologicalReaction>
</comment>
<dbReference type="GO" id="GO:0016787">
    <property type="term" value="F:hydrolase activity"/>
    <property type="evidence" value="ECO:0007669"/>
    <property type="project" value="UniProtKB-KW"/>
</dbReference>
<comment type="similarity">
    <text evidence="3">Belongs to the Nudix hydrolase family. NudC subfamily.</text>
</comment>
<reference evidence="11 12" key="1">
    <citation type="submission" date="2023-07" db="EMBL/GenBank/DDBJ databases">
        <title>Genomic Encyclopedia of Type Strains, Phase IV (KMG-IV): sequencing the most valuable type-strain genomes for metagenomic binning, comparative biology and taxonomic classification.</title>
        <authorList>
            <person name="Goeker M."/>
        </authorList>
    </citation>
    <scope>NUCLEOTIDE SEQUENCE [LARGE SCALE GENOMIC DNA]</scope>
    <source>
        <strain evidence="11 12">DSM 19619</strain>
    </source>
</reference>
<keyword evidence="8" id="KW-0520">NAD</keyword>
<accession>A0ABU0IZN7</accession>
<evidence type="ECO:0000256" key="3">
    <source>
        <dbReference type="ARBA" id="ARBA00009595"/>
    </source>
</evidence>
<dbReference type="EMBL" id="JAUSVX010000001">
    <property type="protein sequence ID" value="MDQ0467482.1"/>
    <property type="molecule type" value="Genomic_DNA"/>
</dbReference>
<dbReference type="NCBIfam" id="NF001299">
    <property type="entry name" value="PRK00241.1"/>
    <property type="match status" value="1"/>
</dbReference>
<comment type="cofactor">
    <cofactor evidence="1">
        <name>Mg(2+)</name>
        <dbReference type="ChEBI" id="CHEBI:18420"/>
    </cofactor>
</comment>
<protein>
    <recommendedName>
        <fullName evidence="4">NAD(+) diphosphatase</fullName>
        <ecNumber evidence="4">3.6.1.22</ecNumber>
    </recommendedName>
</protein>
<dbReference type="EC" id="3.6.1.22" evidence="4"/>
<dbReference type="InterPro" id="IPR015375">
    <property type="entry name" value="NADH_PPase-like_N"/>
</dbReference>
<evidence type="ECO:0000256" key="4">
    <source>
        <dbReference type="ARBA" id="ARBA00012381"/>
    </source>
</evidence>
<keyword evidence="6 11" id="KW-0378">Hydrolase</keyword>
<gene>
    <name evidence="11" type="ORF">QO011_000477</name>
</gene>
<keyword evidence="5" id="KW-0479">Metal-binding</keyword>
<dbReference type="PROSITE" id="PS51462">
    <property type="entry name" value="NUDIX"/>
    <property type="match status" value="1"/>
</dbReference>
<comment type="caution">
    <text evidence="11">The sequence shown here is derived from an EMBL/GenBank/DDBJ whole genome shotgun (WGS) entry which is preliminary data.</text>
</comment>
<dbReference type="Pfam" id="PF00293">
    <property type="entry name" value="NUDIX"/>
    <property type="match status" value="1"/>
</dbReference>
<name>A0ABU0IZN7_9HYPH</name>
<dbReference type="Gene3D" id="3.90.79.10">
    <property type="entry name" value="Nucleoside Triphosphate Pyrophosphohydrolase"/>
    <property type="match status" value="1"/>
</dbReference>
<evidence type="ECO:0000313" key="11">
    <source>
        <dbReference type="EMBL" id="MDQ0467482.1"/>
    </source>
</evidence>
<dbReference type="Pfam" id="PF09296">
    <property type="entry name" value="NUDIX-like"/>
    <property type="match status" value="1"/>
</dbReference>
<dbReference type="RefSeq" id="WP_307267137.1">
    <property type="nucleotide sequence ID" value="NZ_JAUSVX010000001.1"/>
</dbReference>